<name>A0A1Y2FB61_9BASI</name>
<comment type="similarity">
    <text evidence="2">Belongs to the Mediator complex subunit 17 family.</text>
</comment>
<dbReference type="OrthoDB" id="10251234at2759"/>
<keyword evidence="5" id="KW-0804">Transcription</keyword>
<evidence type="ECO:0000256" key="3">
    <source>
        <dbReference type="ARBA" id="ARBA00019610"/>
    </source>
</evidence>
<dbReference type="Proteomes" id="UP000193467">
    <property type="component" value="Unassembled WGS sequence"/>
</dbReference>
<organism evidence="9 10">
    <name type="scientific">Leucosporidium creatinivorum</name>
    <dbReference type="NCBI Taxonomy" id="106004"/>
    <lineage>
        <taxon>Eukaryota</taxon>
        <taxon>Fungi</taxon>
        <taxon>Dikarya</taxon>
        <taxon>Basidiomycota</taxon>
        <taxon>Pucciniomycotina</taxon>
        <taxon>Microbotryomycetes</taxon>
        <taxon>Leucosporidiales</taxon>
        <taxon>Leucosporidium</taxon>
    </lineage>
</organism>
<keyword evidence="4" id="KW-0805">Transcription regulation</keyword>
<comment type="caution">
    <text evidence="9">The sequence shown here is derived from an EMBL/GenBank/DDBJ whole genome shotgun (WGS) entry which is preliminary data.</text>
</comment>
<evidence type="ECO:0000313" key="10">
    <source>
        <dbReference type="Proteomes" id="UP000193467"/>
    </source>
</evidence>
<dbReference type="GO" id="GO:0070847">
    <property type="term" value="C:core mediator complex"/>
    <property type="evidence" value="ECO:0007669"/>
    <property type="project" value="TreeGrafter"/>
</dbReference>
<sequence length="580" mass="62663">MASTTGFSLEPPPVIAYDGKDDDLFAPRARLLDVTDDGLQVFTRADPEKSITERLIRIWQERGDFSQLTAAKIRAGEVEVVEEEEDARPSAQDMRDLQGQMMEQLSLARQELATALDLLSVVAPLTDPPTVDLNTLPLPPQTLTIVPSVPPPAPSSDPSVNPLAHLPLATSLSSIRSSASAFFAASEKLLPPEHTPPPAEGSAPTKRAPRPPSPWPTLLHLRSTTSYSLLPIGALSGATLSGKGETRAAREVGVFFGCEEAKEAYRRGSVARISDLVGEDKESTTKGRMLVIELKMEDAVERVVWDGGEVERKGAEATLVARSRSAFAEELFSLSNEVRTDASLKAKLTLGKRSEGDSIIVDGHGWTLTLTMVSAPSHKLKPISHADSGTAAVLIPLIRLLFLQEYQHRRTPPHTQTYTRPLLQTLSAFLSHTYRLRLLISILDAQKTVLLEGELEPQLRYYGSGAARRRVLQEDAGESVLKILKGDRELGGRAVLRAGKSLVYHVSYSLLLPHQATPASLAATAGHQPLVLQAPRSAPVIISSTHHLQLLLAEQIAAVVKQAKALRAAKAAKVDANASS</sequence>
<dbReference type="InterPro" id="IPR019313">
    <property type="entry name" value="Mediator_Med17"/>
</dbReference>
<evidence type="ECO:0000256" key="5">
    <source>
        <dbReference type="ARBA" id="ARBA00023163"/>
    </source>
</evidence>
<keyword evidence="6" id="KW-0539">Nucleus</keyword>
<accession>A0A1Y2FB61</accession>
<keyword evidence="10" id="KW-1185">Reference proteome</keyword>
<evidence type="ECO:0000256" key="8">
    <source>
        <dbReference type="SAM" id="MobiDB-lite"/>
    </source>
</evidence>
<evidence type="ECO:0000313" key="9">
    <source>
        <dbReference type="EMBL" id="ORY80684.1"/>
    </source>
</evidence>
<dbReference type="GO" id="GO:0006357">
    <property type="term" value="P:regulation of transcription by RNA polymerase II"/>
    <property type="evidence" value="ECO:0007669"/>
    <property type="project" value="InterPro"/>
</dbReference>
<evidence type="ECO:0000256" key="7">
    <source>
        <dbReference type="ARBA" id="ARBA00032014"/>
    </source>
</evidence>
<evidence type="ECO:0000256" key="1">
    <source>
        <dbReference type="ARBA" id="ARBA00004123"/>
    </source>
</evidence>
<dbReference type="GO" id="GO:0016592">
    <property type="term" value="C:mediator complex"/>
    <property type="evidence" value="ECO:0007669"/>
    <property type="project" value="InterPro"/>
</dbReference>
<evidence type="ECO:0000256" key="4">
    <source>
        <dbReference type="ARBA" id="ARBA00023015"/>
    </source>
</evidence>
<comment type="subcellular location">
    <subcellularLocation>
        <location evidence="1">Nucleus</location>
    </subcellularLocation>
</comment>
<reference evidence="9 10" key="1">
    <citation type="submission" date="2016-07" db="EMBL/GenBank/DDBJ databases">
        <title>Pervasive Adenine N6-methylation of Active Genes in Fungi.</title>
        <authorList>
            <consortium name="DOE Joint Genome Institute"/>
            <person name="Mondo S.J."/>
            <person name="Dannebaum R.O."/>
            <person name="Kuo R.C."/>
            <person name="Labutti K."/>
            <person name="Haridas S."/>
            <person name="Kuo A."/>
            <person name="Salamov A."/>
            <person name="Ahrendt S.R."/>
            <person name="Lipzen A."/>
            <person name="Sullivan W."/>
            <person name="Andreopoulos W.B."/>
            <person name="Clum A."/>
            <person name="Lindquist E."/>
            <person name="Daum C."/>
            <person name="Ramamoorthy G.K."/>
            <person name="Gryganskyi A."/>
            <person name="Culley D."/>
            <person name="Magnuson J.K."/>
            <person name="James T.Y."/>
            <person name="O'Malley M.A."/>
            <person name="Stajich J.E."/>
            <person name="Spatafora J.W."/>
            <person name="Visel A."/>
            <person name="Grigoriev I.V."/>
        </authorList>
    </citation>
    <scope>NUCLEOTIDE SEQUENCE [LARGE SCALE GENOMIC DNA]</scope>
    <source>
        <strain evidence="9 10">62-1032</strain>
    </source>
</reference>
<dbReference type="PANTHER" id="PTHR13114:SF7">
    <property type="entry name" value="MEDIATOR OF RNA POLYMERASE II TRANSCRIPTION SUBUNIT 17"/>
    <property type="match status" value="1"/>
</dbReference>
<gene>
    <name evidence="9" type="ORF">BCR35DRAFT_331750</name>
</gene>
<evidence type="ECO:0000256" key="2">
    <source>
        <dbReference type="ARBA" id="ARBA00005635"/>
    </source>
</evidence>
<proteinExistence type="inferred from homology"/>
<dbReference type="InParanoid" id="A0A1Y2FB61"/>
<dbReference type="PANTHER" id="PTHR13114">
    <property type="entry name" value="MEDIATOR OF RNA POLYMERASE II TRANSCRIPTION SUBUNIT 17"/>
    <property type="match status" value="1"/>
</dbReference>
<evidence type="ECO:0000256" key="6">
    <source>
        <dbReference type="ARBA" id="ARBA00023242"/>
    </source>
</evidence>
<dbReference type="EMBL" id="MCGR01000024">
    <property type="protein sequence ID" value="ORY80684.1"/>
    <property type="molecule type" value="Genomic_DNA"/>
</dbReference>
<protein>
    <recommendedName>
        <fullName evidence="3">Mediator of RNA polymerase II transcription subunit 17</fullName>
    </recommendedName>
    <alternativeName>
        <fullName evidence="7">Mediator complex subunit 17</fullName>
    </alternativeName>
</protein>
<dbReference type="AlphaFoldDB" id="A0A1Y2FB61"/>
<dbReference type="GO" id="GO:0003712">
    <property type="term" value="F:transcription coregulator activity"/>
    <property type="evidence" value="ECO:0007669"/>
    <property type="project" value="InterPro"/>
</dbReference>
<feature type="region of interest" description="Disordered" evidence="8">
    <location>
        <begin position="188"/>
        <end position="215"/>
    </location>
</feature>
<dbReference type="STRING" id="106004.A0A1Y2FB61"/>